<reference evidence="2 3" key="1">
    <citation type="submission" date="2020-02" db="EMBL/GenBank/DDBJ databases">
        <authorList>
            <person name="Brisse S."/>
        </authorList>
    </citation>
    <scope>NUCLEOTIDE SEQUENCE [LARGE SCALE GENOMIC DNA]</scope>
    <source>
        <strain evidence="2">CIP107547</strain>
    </source>
</reference>
<dbReference type="Proteomes" id="UP000480222">
    <property type="component" value="Unassembled WGS sequence"/>
</dbReference>
<evidence type="ECO:0000256" key="1">
    <source>
        <dbReference type="SAM" id="MobiDB-lite"/>
    </source>
</evidence>
<dbReference type="GeneID" id="97330739"/>
<dbReference type="EMBL" id="CADDAV010000001">
    <property type="protein sequence ID" value="CAB0581253.1"/>
    <property type="molecule type" value="Genomic_DNA"/>
</dbReference>
<sequence>MFGFLRKSQPAPQPKEATSDTIATQHTSAPLSNDMMLLMAEEIPMLDSNSRVRVYEILEQYDGPTICSQEELPREIREMMDL</sequence>
<name>A0A1J6A9Q5_CORDP</name>
<dbReference type="RefSeq" id="WP_003850145.1">
    <property type="nucleotide sequence ID" value="NZ_CABVGJ010000014.1"/>
</dbReference>
<comment type="caution">
    <text evidence="2">The sequence shown here is derived from an EMBL/GenBank/DDBJ whole genome shotgun (WGS) entry which is preliminary data.</text>
</comment>
<dbReference type="OMA" id="MTRMMAE"/>
<organism evidence="2 3">
    <name type="scientific">Corynebacterium diphtheriae</name>
    <dbReference type="NCBI Taxonomy" id="1717"/>
    <lineage>
        <taxon>Bacteria</taxon>
        <taxon>Bacillati</taxon>
        <taxon>Actinomycetota</taxon>
        <taxon>Actinomycetes</taxon>
        <taxon>Mycobacteriales</taxon>
        <taxon>Corynebacteriaceae</taxon>
        <taxon>Corynebacterium</taxon>
    </lineage>
</organism>
<dbReference type="AlphaFoldDB" id="A0A1J6A9Q5"/>
<gene>
    <name evidence="2" type="ORF">CIP107547_00258</name>
</gene>
<evidence type="ECO:0000313" key="2">
    <source>
        <dbReference type="EMBL" id="CAB0581253.1"/>
    </source>
</evidence>
<evidence type="ECO:0000313" key="3">
    <source>
        <dbReference type="Proteomes" id="UP000480222"/>
    </source>
</evidence>
<proteinExistence type="predicted"/>
<accession>A0A1J6A9Q5</accession>
<feature type="region of interest" description="Disordered" evidence="1">
    <location>
        <begin position="1"/>
        <end position="27"/>
    </location>
</feature>
<protein>
    <submittedName>
        <fullName evidence="2">Uncharacterized protein</fullName>
    </submittedName>
</protein>